<evidence type="ECO:0000256" key="4">
    <source>
        <dbReference type="ARBA" id="ARBA00022741"/>
    </source>
</evidence>
<dbReference type="EMBL" id="CP048620">
    <property type="protein sequence ID" value="QPJ66297.1"/>
    <property type="molecule type" value="Genomic_DNA"/>
</dbReference>
<dbReference type="Gene3D" id="2.40.30.10">
    <property type="entry name" value="Translation factors"/>
    <property type="match status" value="1"/>
</dbReference>
<feature type="binding site" evidence="9">
    <location>
        <position position="36"/>
    </location>
    <ligand>
        <name>ATP</name>
        <dbReference type="ChEBI" id="CHEBI:30616"/>
    </ligand>
</feature>
<keyword evidence="5 9" id="KW-0067">ATP-binding</keyword>
<dbReference type="Gene3D" id="3.40.50.620">
    <property type="entry name" value="HUPs"/>
    <property type="match status" value="1"/>
</dbReference>
<dbReference type="InterPro" id="IPR023382">
    <property type="entry name" value="MnmA-like_central_sf"/>
</dbReference>
<keyword evidence="2 9" id="KW-0808">Transferase</keyword>
<dbReference type="GO" id="GO:0002143">
    <property type="term" value="P:tRNA wobble position uridine thiolation"/>
    <property type="evidence" value="ECO:0007669"/>
    <property type="project" value="TreeGrafter"/>
</dbReference>
<organism evidence="12 13">
    <name type="scientific">Candidatus Nitrohelix vancouverensis</name>
    <dbReference type="NCBI Taxonomy" id="2705534"/>
    <lineage>
        <taxon>Bacteria</taxon>
        <taxon>Pseudomonadati</taxon>
        <taxon>Nitrospinota/Tectimicrobiota group</taxon>
        <taxon>Nitrospinota</taxon>
        <taxon>Nitrospinia</taxon>
        <taxon>Nitrospinales</taxon>
        <taxon>Nitrospinaceae</taxon>
        <taxon>Candidatus Nitrohelix</taxon>
    </lineage>
</organism>
<dbReference type="CDD" id="cd01998">
    <property type="entry name" value="MnmA_TRMU-like"/>
    <property type="match status" value="1"/>
</dbReference>
<protein>
    <recommendedName>
        <fullName evidence="9">tRNA-specific 2-thiouridylase MnmA</fullName>
        <ecNumber evidence="9">2.8.1.13</ecNumber>
    </recommendedName>
</protein>
<evidence type="ECO:0000256" key="5">
    <source>
        <dbReference type="ARBA" id="ARBA00022840"/>
    </source>
</evidence>
<keyword evidence="3 9" id="KW-0819">tRNA processing</keyword>
<accession>A0A7T0C4B3</accession>
<dbReference type="Gene3D" id="2.30.30.280">
    <property type="entry name" value="Adenine nucleotide alpha hydrolases-like domains"/>
    <property type="match status" value="1"/>
</dbReference>
<keyword evidence="6 9" id="KW-0694">RNA-binding</keyword>
<keyword evidence="4 9" id="KW-0547">Nucleotide-binding</keyword>
<dbReference type="InterPro" id="IPR046885">
    <property type="entry name" value="MnmA-like_C"/>
</dbReference>
<dbReference type="KEGG" id="nva:G3M78_13190"/>
<feature type="region of interest" description="Interaction with tRNA" evidence="9">
    <location>
        <begin position="306"/>
        <end position="307"/>
    </location>
</feature>
<keyword evidence="1 9" id="KW-0820">tRNA-binding</keyword>
<dbReference type="Pfam" id="PF03054">
    <property type="entry name" value="tRNA_Me_trans"/>
    <property type="match status" value="1"/>
</dbReference>
<dbReference type="GO" id="GO:0000049">
    <property type="term" value="F:tRNA binding"/>
    <property type="evidence" value="ECO:0007669"/>
    <property type="project" value="UniProtKB-KW"/>
</dbReference>
<dbReference type="Pfam" id="PF20258">
    <property type="entry name" value="tRNA_Me_trans_C"/>
    <property type="match status" value="1"/>
</dbReference>
<evidence type="ECO:0000256" key="1">
    <source>
        <dbReference type="ARBA" id="ARBA00022555"/>
    </source>
</evidence>
<proteinExistence type="inferred from homology"/>
<evidence type="ECO:0000259" key="10">
    <source>
        <dbReference type="Pfam" id="PF20258"/>
    </source>
</evidence>
<feature type="domain" description="tRNA-specific 2-thiouridylase MnmA-like C-terminal" evidence="10">
    <location>
        <begin position="283"/>
        <end position="355"/>
    </location>
</feature>
<dbReference type="HAMAP" id="MF_00144">
    <property type="entry name" value="tRNA_thiouridyl_MnmA"/>
    <property type="match status" value="1"/>
</dbReference>
<gene>
    <name evidence="9 12" type="primary">mnmA</name>
    <name evidence="12" type="ORF">G3M78_13190</name>
</gene>
<dbReference type="SUPFAM" id="SSF52402">
    <property type="entry name" value="Adenine nucleotide alpha hydrolases-like"/>
    <property type="match status" value="1"/>
</dbReference>
<feature type="site" description="Interaction with tRNA" evidence="9">
    <location>
        <position position="339"/>
    </location>
</feature>
<feature type="active site" description="Cysteine persulfide intermediate" evidence="9">
    <location>
        <position position="201"/>
    </location>
</feature>
<feature type="site" description="Interaction with tRNA" evidence="9">
    <location>
        <position position="130"/>
    </location>
</feature>
<dbReference type="PANTHER" id="PTHR11933:SF5">
    <property type="entry name" value="MITOCHONDRIAL TRNA-SPECIFIC 2-THIOURIDYLASE 1"/>
    <property type="match status" value="1"/>
</dbReference>
<dbReference type="InterPro" id="IPR004506">
    <property type="entry name" value="MnmA-like"/>
</dbReference>
<dbReference type="InterPro" id="IPR046884">
    <property type="entry name" value="MnmA-like_central"/>
</dbReference>
<name>A0A7T0C4B3_9BACT</name>
<dbReference type="FunFam" id="3.40.50.620:FF:000115">
    <property type="entry name" value="tRNA-specific 2-thiouridylase MnmA"/>
    <property type="match status" value="1"/>
</dbReference>
<comment type="similarity">
    <text evidence="9">Belongs to the MnmA/TRMU family.</text>
</comment>
<dbReference type="GO" id="GO:0005524">
    <property type="term" value="F:ATP binding"/>
    <property type="evidence" value="ECO:0007669"/>
    <property type="project" value="UniProtKB-KW"/>
</dbReference>
<feature type="domain" description="tRNA-specific 2-thiouridylase MnmA-like central" evidence="11">
    <location>
        <begin position="211"/>
        <end position="274"/>
    </location>
</feature>
<evidence type="ECO:0000256" key="2">
    <source>
        <dbReference type="ARBA" id="ARBA00022679"/>
    </source>
</evidence>
<evidence type="ECO:0000256" key="9">
    <source>
        <dbReference type="HAMAP-Rule" id="MF_00144"/>
    </source>
</evidence>
<dbReference type="Proteomes" id="UP000594464">
    <property type="component" value="Chromosome"/>
</dbReference>
<sequence>MTEKPKIVIAMSGGVDSSVAAALLKERGHEVVGISLQLWNYSGESDNRFGTCCSLDDLSDARRVAHKIDIPFYVLNLESEFRAEVVDYFVDEYLQGRTPIPCTLCNQKLKFDRLFQKAEAFGIERVATGHYASIVQVDGRYTIRRGEDRTRDQSYFLFNLSQSQLSRLEFPLADMAKTEVRRIATELDLVVAQKSESREICFVPDNNYAKFVASEAPHAFAEGEIVDKSGAVLGRHGGYPAFTIGQRKGLNIGGLKEPHFVTGIDPESNRITVGPKDDLIASEFYVSRANWCLDVTGPVEAEVQIRYRHSAAPAEVTPLENGRAKVSFYDPQLSITPGQAAVFYKDDCIVGGGWIE</sequence>
<evidence type="ECO:0000256" key="7">
    <source>
        <dbReference type="ARBA" id="ARBA00023157"/>
    </source>
</evidence>
<evidence type="ECO:0000313" key="13">
    <source>
        <dbReference type="Proteomes" id="UP000594464"/>
    </source>
</evidence>
<comment type="caution">
    <text evidence="9">Lacks conserved residue(s) required for the propagation of feature annotation.</text>
</comment>
<dbReference type="NCBIfam" id="TIGR00420">
    <property type="entry name" value="trmU"/>
    <property type="match status" value="1"/>
</dbReference>
<evidence type="ECO:0000259" key="11">
    <source>
        <dbReference type="Pfam" id="PF20259"/>
    </source>
</evidence>
<keyword evidence="9" id="KW-0963">Cytoplasm</keyword>
<dbReference type="GO" id="GO:0005737">
    <property type="term" value="C:cytoplasm"/>
    <property type="evidence" value="ECO:0007669"/>
    <property type="project" value="UniProtKB-SubCell"/>
</dbReference>
<comment type="subcellular location">
    <subcellularLocation>
        <location evidence="9">Cytoplasm</location>
    </subcellularLocation>
</comment>
<dbReference type="InterPro" id="IPR014729">
    <property type="entry name" value="Rossmann-like_a/b/a_fold"/>
</dbReference>
<evidence type="ECO:0000313" key="12">
    <source>
        <dbReference type="EMBL" id="QPJ66297.1"/>
    </source>
</evidence>
<keyword evidence="7" id="KW-1015">Disulfide bond</keyword>
<feature type="binding site" evidence="9">
    <location>
        <begin position="10"/>
        <end position="17"/>
    </location>
    <ligand>
        <name>ATP</name>
        <dbReference type="ChEBI" id="CHEBI:30616"/>
    </ligand>
</feature>
<feature type="binding site" evidence="9">
    <location>
        <position position="129"/>
    </location>
    <ligand>
        <name>ATP</name>
        <dbReference type="ChEBI" id="CHEBI:30616"/>
    </ligand>
</feature>
<dbReference type="NCBIfam" id="NF001138">
    <property type="entry name" value="PRK00143.1"/>
    <property type="match status" value="1"/>
</dbReference>
<reference evidence="13" key="1">
    <citation type="submission" date="2020-02" db="EMBL/GenBank/DDBJ databases">
        <title>Genomic and physiological characterization of two novel Nitrospinaceae genera.</title>
        <authorList>
            <person name="Mueller A.J."/>
            <person name="Jung M.-Y."/>
            <person name="Strachan C.R."/>
            <person name="Herbold C.W."/>
            <person name="Kirkegaard R.H."/>
            <person name="Daims H."/>
        </authorList>
    </citation>
    <scope>NUCLEOTIDE SEQUENCE [LARGE SCALE GENOMIC DNA]</scope>
</reference>
<dbReference type="AlphaFoldDB" id="A0A7T0C4B3"/>
<evidence type="ECO:0000256" key="8">
    <source>
        <dbReference type="ARBA" id="ARBA00051542"/>
    </source>
</evidence>
<comment type="catalytic activity">
    <reaction evidence="8 9">
        <text>S-sulfanyl-L-cysteinyl-[protein] + uridine(34) in tRNA + AH2 + ATP = 2-thiouridine(34) in tRNA + L-cysteinyl-[protein] + A + AMP + diphosphate + H(+)</text>
        <dbReference type="Rhea" id="RHEA:47032"/>
        <dbReference type="Rhea" id="RHEA-COMP:10131"/>
        <dbReference type="Rhea" id="RHEA-COMP:11726"/>
        <dbReference type="Rhea" id="RHEA-COMP:11727"/>
        <dbReference type="Rhea" id="RHEA-COMP:11728"/>
        <dbReference type="ChEBI" id="CHEBI:13193"/>
        <dbReference type="ChEBI" id="CHEBI:15378"/>
        <dbReference type="ChEBI" id="CHEBI:17499"/>
        <dbReference type="ChEBI" id="CHEBI:29950"/>
        <dbReference type="ChEBI" id="CHEBI:30616"/>
        <dbReference type="ChEBI" id="CHEBI:33019"/>
        <dbReference type="ChEBI" id="CHEBI:61963"/>
        <dbReference type="ChEBI" id="CHEBI:65315"/>
        <dbReference type="ChEBI" id="CHEBI:87170"/>
        <dbReference type="ChEBI" id="CHEBI:456215"/>
        <dbReference type="EC" id="2.8.1.13"/>
    </reaction>
</comment>
<evidence type="ECO:0000256" key="6">
    <source>
        <dbReference type="ARBA" id="ARBA00022884"/>
    </source>
</evidence>
<comment type="function">
    <text evidence="9">Catalyzes the 2-thiolation of uridine at the wobble position (U34) of tRNA, leading to the formation of s(2)U34.</text>
</comment>
<feature type="active site" description="Nucleophile" evidence="9">
    <location>
        <position position="105"/>
    </location>
</feature>
<dbReference type="FunFam" id="2.30.30.280:FF:000001">
    <property type="entry name" value="tRNA-specific 2-thiouridylase MnmA"/>
    <property type="match status" value="1"/>
</dbReference>
<evidence type="ECO:0000256" key="3">
    <source>
        <dbReference type="ARBA" id="ARBA00022694"/>
    </source>
</evidence>
<feature type="region of interest" description="Interaction with tRNA" evidence="9">
    <location>
        <begin position="151"/>
        <end position="153"/>
    </location>
</feature>
<dbReference type="EC" id="2.8.1.13" evidence="9"/>
<dbReference type="PANTHER" id="PTHR11933">
    <property type="entry name" value="TRNA 5-METHYLAMINOMETHYL-2-THIOURIDYLATE -METHYLTRANSFERASE"/>
    <property type="match status" value="1"/>
</dbReference>
<dbReference type="GO" id="GO:0103016">
    <property type="term" value="F:tRNA-uridine 2-sulfurtransferase activity"/>
    <property type="evidence" value="ECO:0007669"/>
    <property type="project" value="UniProtKB-EC"/>
</dbReference>
<dbReference type="Pfam" id="PF20259">
    <property type="entry name" value="tRNA_Me_trans_M"/>
    <property type="match status" value="1"/>
</dbReference>